<protein>
    <submittedName>
        <fullName evidence="2">Uncharacterized protein</fullName>
    </submittedName>
</protein>
<keyword evidence="3" id="KW-1185">Reference proteome</keyword>
<accession>A0ABV9E0G8</accession>
<sequence>MRTDQYTDVVRRRLHSTRARVLEDQQVGPGTALVGVRSENVALTPMNIYIVVIQADFAHGAMVRDFCRHADAYAKRMAGGGVGWVSAASTIAAVVAGGSDPEAQAFAGQQTQVGWGTTLRPVLVDLGTGNVVCWLGNQFVGALAMSTVNTNVRSHFPLPADARAEIGGPPPAPHGRPAPPPPPPPAPQQGGYPPAGPQHPYGPPGQQRAPYGGPGGPPQGPPPPGPYRPY</sequence>
<evidence type="ECO:0000256" key="1">
    <source>
        <dbReference type="SAM" id="MobiDB-lite"/>
    </source>
</evidence>
<dbReference type="EMBL" id="JBHSFQ010000017">
    <property type="protein sequence ID" value="MFC4563700.1"/>
    <property type="molecule type" value="Genomic_DNA"/>
</dbReference>
<organism evidence="2 3">
    <name type="scientific">Nocardiopsis mangrovi</name>
    <dbReference type="NCBI Taxonomy" id="1179818"/>
    <lineage>
        <taxon>Bacteria</taxon>
        <taxon>Bacillati</taxon>
        <taxon>Actinomycetota</taxon>
        <taxon>Actinomycetes</taxon>
        <taxon>Streptosporangiales</taxon>
        <taxon>Nocardiopsidaceae</taxon>
        <taxon>Nocardiopsis</taxon>
    </lineage>
</organism>
<evidence type="ECO:0000313" key="3">
    <source>
        <dbReference type="Proteomes" id="UP001595923"/>
    </source>
</evidence>
<evidence type="ECO:0000313" key="2">
    <source>
        <dbReference type="EMBL" id="MFC4563700.1"/>
    </source>
</evidence>
<proteinExistence type="predicted"/>
<feature type="compositionally biased region" description="Pro residues" evidence="1">
    <location>
        <begin position="168"/>
        <end position="187"/>
    </location>
</feature>
<feature type="region of interest" description="Disordered" evidence="1">
    <location>
        <begin position="160"/>
        <end position="230"/>
    </location>
</feature>
<name>A0ABV9E0G8_9ACTN</name>
<feature type="compositionally biased region" description="Pro residues" evidence="1">
    <location>
        <begin position="215"/>
        <end position="230"/>
    </location>
</feature>
<dbReference type="Proteomes" id="UP001595923">
    <property type="component" value="Unassembled WGS sequence"/>
</dbReference>
<comment type="caution">
    <text evidence="2">The sequence shown here is derived from an EMBL/GenBank/DDBJ whole genome shotgun (WGS) entry which is preliminary data.</text>
</comment>
<dbReference type="RefSeq" id="WP_378576202.1">
    <property type="nucleotide sequence ID" value="NZ_JBHSFQ010000017.1"/>
</dbReference>
<feature type="compositionally biased region" description="Pro residues" evidence="1">
    <location>
        <begin position="194"/>
        <end position="203"/>
    </location>
</feature>
<reference evidence="3" key="1">
    <citation type="journal article" date="2019" name="Int. J. Syst. Evol. Microbiol.">
        <title>The Global Catalogue of Microorganisms (GCM) 10K type strain sequencing project: providing services to taxonomists for standard genome sequencing and annotation.</title>
        <authorList>
            <consortium name="The Broad Institute Genomics Platform"/>
            <consortium name="The Broad Institute Genome Sequencing Center for Infectious Disease"/>
            <person name="Wu L."/>
            <person name="Ma J."/>
        </authorList>
    </citation>
    <scope>NUCLEOTIDE SEQUENCE [LARGE SCALE GENOMIC DNA]</scope>
    <source>
        <strain evidence="3">XZYJ18</strain>
    </source>
</reference>
<gene>
    <name evidence="2" type="ORF">ACFO4E_17690</name>
</gene>